<dbReference type="SUPFAM" id="SSF81271">
    <property type="entry name" value="TGS-like"/>
    <property type="match status" value="1"/>
</dbReference>
<dbReference type="CDD" id="cd00077">
    <property type="entry name" value="HDc"/>
    <property type="match status" value="1"/>
</dbReference>
<dbReference type="Pfam" id="PF13291">
    <property type="entry name" value="ACT_4"/>
    <property type="match status" value="1"/>
</dbReference>
<dbReference type="FunFam" id="3.30.460.10:FF:000001">
    <property type="entry name" value="GTP pyrophosphokinase RelA"/>
    <property type="match status" value="1"/>
</dbReference>
<dbReference type="GO" id="GO:0005886">
    <property type="term" value="C:plasma membrane"/>
    <property type="evidence" value="ECO:0007669"/>
    <property type="project" value="TreeGrafter"/>
</dbReference>
<comment type="pathway">
    <text evidence="1">Purine metabolism; ppGpp biosynthesis; ppGpp from GTP: step 1/2.</text>
</comment>
<dbReference type="InterPro" id="IPR012675">
    <property type="entry name" value="Beta-grasp_dom_sf"/>
</dbReference>
<feature type="domain" description="ACT" evidence="5">
    <location>
        <begin position="649"/>
        <end position="723"/>
    </location>
</feature>
<feature type="domain" description="HD" evidence="6">
    <location>
        <begin position="43"/>
        <end position="142"/>
    </location>
</feature>
<dbReference type="Pfam" id="PF02824">
    <property type="entry name" value="TGS"/>
    <property type="match status" value="1"/>
</dbReference>
<dbReference type="PROSITE" id="PS51880">
    <property type="entry name" value="TGS"/>
    <property type="match status" value="1"/>
</dbReference>
<dbReference type="CDD" id="cd05399">
    <property type="entry name" value="NT_Rel-Spo_like"/>
    <property type="match status" value="1"/>
</dbReference>
<dbReference type="GO" id="GO:0015970">
    <property type="term" value="P:guanosine tetraphosphate biosynthetic process"/>
    <property type="evidence" value="ECO:0007669"/>
    <property type="project" value="UniProtKB-UniPathway"/>
</dbReference>
<evidence type="ECO:0000313" key="8">
    <source>
        <dbReference type="EMBL" id="ACQ52906.1"/>
    </source>
</evidence>
<proteinExistence type="inferred from homology"/>
<gene>
    <name evidence="8" type="ordered locus">CLJ_B3324</name>
</gene>
<dbReference type="InterPro" id="IPR003607">
    <property type="entry name" value="HD/PDEase_dom"/>
</dbReference>
<dbReference type="InterPro" id="IPR006674">
    <property type="entry name" value="HD_domain"/>
</dbReference>
<evidence type="ECO:0000259" key="6">
    <source>
        <dbReference type="PROSITE" id="PS51831"/>
    </source>
</evidence>
<dbReference type="InterPro" id="IPR045600">
    <property type="entry name" value="RelA/SpoT_AH_RIS"/>
</dbReference>
<dbReference type="InterPro" id="IPR045865">
    <property type="entry name" value="ACT-like_dom_sf"/>
</dbReference>
<dbReference type="Gene3D" id="3.30.70.260">
    <property type="match status" value="1"/>
</dbReference>
<dbReference type="RefSeq" id="WP_003360089.1">
    <property type="nucleotide sequence ID" value="NC_012658.1"/>
</dbReference>
<dbReference type="Pfam" id="PF04607">
    <property type="entry name" value="RelA_SpoT"/>
    <property type="match status" value="1"/>
</dbReference>
<dbReference type="SMART" id="SM00471">
    <property type="entry name" value="HDc"/>
    <property type="match status" value="1"/>
</dbReference>
<dbReference type="UniPathway" id="UPA00908">
    <property type="reaction ID" value="UER00884"/>
</dbReference>
<dbReference type="CDD" id="cd01668">
    <property type="entry name" value="TGS_RSH"/>
    <property type="match status" value="1"/>
</dbReference>
<reference evidence="9" key="2">
    <citation type="submission" date="2008-05" db="EMBL/GenBank/DDBJ databases">
        <title>Genome sequence of Clostridium botulinum Ba4 strain 657.</title>
        <authorList>
            <person name="Shrivastava S."/>
            <person name="Brown J.L."/>
            <person name="Bruce D."/>
            <person name="Detter C."/>
            <person name="Munk C."/>
            <person name="Smith L.A."/>
            <person name="Smith T.J."/>
            <person name="Sutton G."/>
            <person name="Brettin T.S."/>
        </authorList>
    </citation>
    <scope>NUCLEOTIDE SEQUENCE [LARGE SCALE GENOMIC DNA]</scope>
    <source>
        <strain evidence="9">657 / Type Ba4</strain>
    </source>
</reference>
<dbReference type="FunFam" id="3.10.20.30:FF:000002">
    <property type="entry name" value="GTP pyrophosphokinase (RelA/SpoT)"/>
    <property type="match status" value="1"/>
</dbReference>
<dbReference type="PROSITE" id="PS51831">
    <property type="entry name" value="HD"/>
    <property type="match status" value="1"/>
</dbReference>
<dbReference type="InterPro" id="IPR043519">
    <property type="entry name" value="NT_sf"/>
</dbReference>
<dbReference type="InterPro" id="IPR012676">
    <property type="entry name" value="TGS-like"/>
</dbReference>
<dbReference type="Pfam" id="PF13328">
    <property type="entry name" value="HD_4"/>
    <property type="match status" value="1"/>
</dbReference>
<dbReference type="Gene3D" id="3.10.20.30">
    <property type="match status" value="1"/>
</dbReference>
<evidence type="ECO:0000259" key="5">
    <source>
        <dbReference type="PROSITE" id="PS51671"/>
    </source>
</evidence>
<dbReference type="EC" id="2.7.6.5" evidence="2"/>
<evidence type="ECO:0000313" key="9">
    <source>
        <dbReference type="Proteomes" id="UP000002333"/>
    </source>
</evidence>
<dbReference type="Gene3D" id="1.10.3210.10">
    <property type="entry name" value="Hypothetical protein af1432"/>
    <property type="match status" value="1"/>
</dbReference>
<dbReference type="SUPFAM" id="SSF55021">
    <property type="entry name" value="ACT-like"/>
    <property type="match status" value="1"/>
</dbReference>
<evidence type="ECO:0000256" key="4">
    <source>
        <dbReference type="RuleBase" id="RU003847"/>
    </source>
</evidence>
<accession>A0A3F3A104</accession>
<name>A0A3F3A104_CLOB6</name>
<sequence length="723" mass="83093">MLEDLMIKIKYSFTEREIEFIKKAYNFACNAHKEQKRISGEPYITHPEEVAIILFEMGMDVNTMIAGLMHDVVEDTQYTYEDVAKEFGNEVADLVNGVTKLGKIEYKTKEEQQADNVRKMLLAMTKDIRVILIKLADRLHNMRTLRFMPVEKQKEKAQETLDIYAPLAHRLGISKIKWELEDLSFRYINPNEYYFLVRKIAEKRAEREEHIKEIISNLQQNLKRAGIESEIDGRPKHFYSIYKKMHNKNKNLDQIFDLTAVRILVDTVKDCYAALGIAHTVYKPIPGRFKDYIAMPKPNMYQSLHSTVMGVGGRPFEIQIRTYEMHKTAEYGIAAHWKYKEGVENSNNIDLKLTWLREMLDWQKETTDPEEFMQGFKIDLFSDEVFVFTPKGKVISLPNRATPVDFAYKIHTDIGHRCIGAKVNGKMVPLDYELKTGEIIEVLTSTTPKGPNLDWLSMVKSNQAKSKIRAWFKKEDKEENITKGKDILEKETKKQGYNFGELAKGEVLETVLKRYNMSSIEDMFAAVGIGALAASAVVLRFREQYLKKNKPELNWNEVRDQINRSNKQKKKKSSSPGIIVKGEDNLLVRFAKCCNPVPGDNIIGYITKGRGISIHRTDCKNMEQLVEEDSTKIVEVSWGKPKGGEYISELEVIAENTDGLLADIMLTINGSKTNLYAVNAKPIKNDSVVVNIKLKISNIEDLKSVMKDIRKLKGVLEVYRTKK</sequence>
<protein>
    <recommendedName>
        <fullName evidence="2">GTP diphosphokinase</fullName>
        <ecNumber evidence="2">2.7.6.5</ecNumber>
    </recommendedName>
</protein>
<reference evidence="8 9" key="1">
    <citation type="journal article" date="2007" name="PLoS ONE">
        <title>Analysis of the neurotoxin complex genes in Clostridium botulinum A1-A4 and B1 strains: BoNT/A3, /Ba4 and /B1 clusters are located within plasmids.</title>
        <authorList>
            <person name="Smith T.J."/>
            <person name="Hill K.K."/>
            <person name="Foley B.T."/>
            <person name="Detter J.C."/>
            <person name="Munk A.C."/>
            <person name="Bruce D.C."/>
            <person name="Doggett N.A."/>
            <person name="Smith L.A."/>
            <person name="Marks J.D."/>
            <person name="Xie G."/>
            <person name="Brettin T.S."/>
        </authorList>
    </citation>
    <scope>NUCLEOTIDE SEQUENCE [LARGE SCALE GENOMIC DNA]</scope>
    <source>
        <strain evidence="9">657 / Type Ba4</strain>
    </source>
</reference>
<feature type="domain" description="TGS" evidence="7">
    <location>
        <begin position="383"/>
        <end position="444"/>
    </location>
</feature>
<dbReference type="InterPro" id="IPR004811">
    <property type="entry name" value="RelA/Spo_fam"/>
</dbReference>
<evidence type="ECO:0000256" key="3">
    <source>
        <dbReference type="ARBA" id="ARBA00048244"/>
    </source>
</evidence>
<dbReference type="KEGG" id="cbi:CLJ_B3324"/>
<dbReference type="PANTHER" id="PTHR21262">
    <property type="entry name" value="GUANOSINE-3',5'-BIS DIPHOSPHATE 3'-PYROPHOSPHOHYDROLASE"/>
    <property type="match status" value="1"/>
</dbReference>
<evidence type="ECO:0000259" key="7">
    <source>
        <dbReference type="PROSITE" id="PS51880"/>
    </source>
</evidence>
<dbReference type="SUPFAM" id="SSF109604">
    <property type="entry name" value="HD-domain/PDEase-like"/>
    <property type="match status" value="1"/>
</dbReference>
<dbReference type="InterPro" id="IPR004095">
    <property type="entry name" value="TGS"/>
</dbReference>
<dbReference type="PANTHER" id="PTHR21262:SF31">
    <property type="entry name" value="GTP PYROPHOSPHOKINASE"/>
    <property type="match status" value="1"/>
</dbReference>
<evidence type="ECO:0000256" key="2">
    <source>
        <dbReference type="ARBA" id="ARBA00013251"/>
    </source>
</evidence>
<dbReference type="CDD" id="cd04876">
    <property type="entry name" value="ACT_RelA-SpoT"/>
    <property type="match status" value="1"/>
</dbReference>
<dbReference type="EMBL" id="CP001083">
    <property type="protein sequence ID" value="ACQ52906.1"/>
    <property type="molecule type" value="Genomic_DNA"/>
</dbReference>
<dbReference type="InterPro" id="IPR007685">
    <property type="entry name" value="RelA_SpoT"/>
</dbReference>
<comment type="catalytic activity">
    <reaction evidence="3">
        <text>GTP + ATP = guanosine 3'-diphosphate 5'-triphosphate + AMP</text>
        <dbReference type="Rhea" id="RHEA:22088"/>
        <dbReference type="ChEBI" id="CHEBI:30616"/>
        <dbReference type="ChEBI" id="CHEBI:37565"/>
        <dbReference type="ChEBI" id="CHEBI:142410"/>
        <dbReference type="ChEBI" id="CHEBI:456215"/>
        <dbReference type="EC" id="2.7.6.5"/>
    </reaction>
</comment>
<dbReference type="SMART" id="SM00954">
    <property type="entry name" value="RelA_SpoT"/>
    <property type="match status" value="1"/>
</dbReference>
<dbReference type="InterPro" id="IPR033655">
    <property type="entry name" value="TGS_RelA/SpoT"/>
</dbReference>
<dbReference type="InterPro" id="IPR002912">
    <property type="entry name" value="ACT_dom"/>
</dbReference>
<evidence type="ECO:0000256" key="1">
    <source>
        <dbReference type="ARBA" id="ARBA00004976"/>
    </source>
</evidence>
<dbReference type="FunFam" id="1.10.3210.10:FF:000001">
    <property type="entry name" value="GTP pyrophosphokinase RelA"/>
    <property type="match status" value="1"/>
</dbReference>
<dbReference type="Pfam" id="PF19296">
    <property type="entry name" value="RelA_AH_RIS"/>
    <property type="match status" value="1"/>
</dbReference>
<dbReference type="AlphaFoldDB" id="A0A3F3A104"/>
<dbReference type="SUPFAM" id="SSF81301">
    <property type="entry name" value="Nucleotidyltransferase"/>
    <property type="match status" value="1"/>
</dbReference>
<dbReference type="GO" id="GO:0008728">
    <property type="term" value="F:GTP diphosphokinase activity"/>
    <property type="evidence" value="ECO:0007669"/>
    <property type="project" value="UniProtKB-EC"/>
</dbReference>
<dbReference type="PROSITE" id="PS51671">
    <property type="entry name" value="ACT"/>
    <property type="match status" value="1"/>
</dbReference>
<dbReference type="Proteomes" id="UP000002333">
    <property type="component" value="Chromosome"/>
</dbReference>
<comment type="function">
    <text evidence="4">In eubacteria ppGpp (guanosine 3'-diphosphate 5'-diphosphate) is a mediator of the stringent response that coordinates a variety of cellular activities in response to changes in nutritional abundance.</text>
</comment>
<dbReference type="Gene3D" id="3.30.460.10">
    <property type="entry name" value="Beta Polymerase, domain 2"/>
    <property type="match status" value="1"/>
</dbReference>
<dbReference type="NCBIfam" id="TIGR00691">
    <property type="entry name" value="spoT_relA"/>
    <property type="match status" value="1"/>
</dbReference>
<organism evidence="8 9">
    <name type="scientific">Clostridium botulinum (strain 657 / Type Ba4)</name>
    <dbReference type="NCBI Taxonomy" id="515621"/>
    <lineage>
        <taxon>Bacteria</taxon>
        <taxon>Bacillati</taxon>
        <taxon>Bacillota</taxon>
        <taxon>Clostridia</taxon>
        <taxon>Eubacteriales</taxon>
        <taxon>Clostridiaceae</taxon>
        <taxon>Clostridium</taxon>
    </lineage>
</organism>
<comment type="similarity">
    <text evidence="4">Belongs to the relA/spoT family.</text>
</comment>